<evidence type="ECO:0008006" key="3">
    <source>
        <dbReference type="Google" id="ProtNLM"/>
    </source>
</evidence>
<sequence length="301" mass="34472">MSDHVLRAQSTLTARDHTLLGWLADHGVMTTPQIAHALFPSLDFAQRRLHRLHTIGVIDRFRPLKTDGGTYPYHYVLDQLGAEIIAAQRDQPPPRPSHTRTRRRRWTVAPVLAHRLGVNQFFTDLAGHARTHPDHELQRWWSEARCREPDSFPNPHANFDLRAYPAPIHPDGHGIWRTGDHRVPFFLEHDTGTEPLTELHRKLRGYLRLVDYGGPRWPILFWLHSAKRAHHLHQHLGDETRYVPVATASRDHATQAGLNPAGRLWWLHGHNGLLTLAELAEALPHLQDPAYDPDQDAEPNA</sequence>
<dbReference type="Pfam" id="PF13814">
    <property type="entry name" value="Replic_Relax"/>
    <property type="match status" value="1"/>
</dbReference>
<keyword evidence="2" id="KW-1185">Reference proteome</keyword>
<name>A0A810MUL5_9ACTN</name>
<accession>A0A810MUL5</accession>
<dbReference type="InterPro" id="IPR025855">
    <property type="entry name" value="Replic_Relax"/>
</dbReference>
<dbReference type="AlphaFoldDB" id="A0A810MUL5"/>
<dbReference type="KEGG" id="pry:Prubr_18320"/>
<dbReference type="Proteomes" id="UP000680866">
    <property type="component" value="Chromosome"/>
</dbReference>
<dbReference type="RefSeq" id="WP_212823680.1">
    <property type="nucleotide sequence ID" value="NZ_AP023359.1"/>
</dbReference>
<organism evidence="1 2">
    <name type="scientific">Polymorphospora rubra</name>
    <dbReference type="NCBI Taxonomy" id="338584"/>
    <lineage>
        <taxon>Bacteria</taxon>
        <taxon>Bacillati</taxon>
        <taxon>Actinomycetota</taxon>
        <taxon>Actinomycetes</taxon>
        <taxon>Micromonosporales</taxon>
        <taxon>Micromonosporaceae</taxon>
        <taxon>Polymorphospora</taxon>
    </lineage>
</organism>
<dbReference type="EMBL" id="AP023359">
    <property type="protein sequence ID" value="BCJ64811.1"/>
    <property type="molecule type" value="Genomic_DNA"/>
</dbReference>
<proteinExistence type="predicted"/>
<gene>
    <name evidence="1" type="ORF">Prubr_18320</name>
</gene>
<evidence type="ECO:0000313" key="1">
    <source>
        <dbReference type="EMBL" id="BCJ64811.1"/>
    </source>
</evidence>
<reference evidence="1" key="1">
    <citation type="submission" date="2020-08" db="EMBL/GenBank/DDBJ databases">
        <title>Whole genome shotgun sequence of Polymorphospora rubra NBRC 101157.</title>
        <authorList>
            <person name="Komaki H."/>
            <person name="Tamura T."/>
        </authorList>
    </citation>
    <scope>NUCLEOTIDE SEQUENCE</scope>
    <source>
        <strain evidence="1">NBRC 101157</strain>
    </source>
</reference>
<evidence type="ECO:0000313" key="2">
    <source>
        <dbReference type="Proteomes" id="UP000680866"/>
    </source>
</evidence>
<protein>
    <recommendedName>
        <fullName evidence="3">Replication-relaxation</fullName>
    </recommendedName>
</protein>